<dbReference type="InterPro" id="IPR051783">
    <property type="entry name" value="NAD(P)-dependent_oxidoreduct"/>
</dbReference>
<evidence type="ECO:0000313" key="3">
    <source>
        <dbReference type="Proteomes" id="UP000230956"/>
    </source>
</evidence>
<dbReference type="Pfam" id="PF01370">
    <property type="entry name" value="Epimerase"/>
    <property type="match status" value="1"/>
</dbReference>
<feature type="domain" description="NAD-dependent epimerase/dehydratase" evidence="1">
    <location>
        <begin position="10"/>
        <end position="234"/>
    </location>
</feature>
<sequence length="338" mass="36911">MPPGDTMKLLVTGAAGDIAFQLIPSLVRQGHSIRALVRSEKEARSIQNPAIEIVVADITNPQSISGTAADVDAVFHLAAALFVADPEEDLRKINYEGTINVANECIAHGVKRFIFPSFPLVLGPHTAPSQPINPEDAATQPNCFHALYKKLCEQHLLVLAEHGKFSPTILRLGTVYGPDMRLIKALKSFIKQGLYRIPGDGNYVFSPVHVDDVVQGMLLALNSEKAIGQIYNVADDMPVRYKEFVFMLADLLQVPRPQSVPIALYRVLAGFAALWARLTNTAPLINNDMVTFSTSSFAADTTKTKNELGFKPNYPTIAKGLPTCINRHQGLEKRSIAA</sequence>
<gene>
    <name evidence="2" type="ORF">COY37_01415</name>
</gene>
<dbReference type="Gene3D" id="3.40.50.720">
    <property type="entry name" value="NAD(P)-binding Rossmann-like Domain"/>
    <property type="match status" value="1"/>
</dbReference>
<name>A0A2M7TAD1_9ACTN</name>
<accession>A0A2M7TAD1</accession>
<dbReference type="AlphaFoldDB" id="A0A2M7TAD1"/>
<protein>
    <recommendedName>
        <fullName evidence="1">NAD-dependent epimerase/dehydratase domain-containing protein</fullName>
    </recommendedName>
</protein>
<dbReference type="PANTHER" id="PTHR48079">
    <property type="entry name" value="PROTEIN YEEZ"/>
    <property type="match status" value="1"/>
</dbReference>
<dbReference type="GO" id="GO:0005737">
    <property type="term" value="C:cytoplasm"/>
    <property type="evidence" value="ECO:0007669"/>
    <property type="project" value="TreeGrafter"/>
</dbReference>
<comment type="caution">
    <text evidence="2">The sequence shown here is derived from an EMBL/GenBank/DDBJ whole genome shotgun (WGS) entry which is preliminary data.</text>
</comment>
<dbReference type="GO" id="GO:0004029">
    <property type="term" value="F:aldehyde dehydrogenase (NAD+) activity"/>
    <property type="evidence" value="ECO:0007669"/>
    <property type="project" value="TreeGrafter"/>
</dbReference>
<reference evidence="3" key="1">
    <citation type="submission" date="2017-09" db="EMBL/GenBank/DDBJ databases">
        <title>Depth-based differentiation of microbial function through sediment-hosted aquifers and enrichment of novel symbionts in the deep terrestrial subsurface.</title>
        <authorList>
            <person name="Probst A.J."/>
            <person name="Ladd B."/>
            <person name="Jarett J.K."/>
            <person name="Geller-Mcgrath D.E."/>
            <person name="Sieber C.M.K."/>
            <person name="Emerson J.B."/>
            <person name="Anantharaman K."/>
            <person name="Thomas B.C."/>
            <person name="Malmstrom R."/>
            <person name="Stieglmeier M."/>
            <person name="Klingl A."/>
            <person name="Woyke T."/>
            <person name="Ryan C.M."/>
            <person name="Banfield J.F."/>
        </authorList>
    </citation>
    <scope>NUCLEOTIDE SEQUENCE [LARGE SCALE GENOMIC DNA]</scope>
</reference>
<organism evidence="2 3">
    <name type="scientific">Candidatus Aquicultor secundus</name>
    <dbReference type="NCBI Taxonomy" id="1973895"/>
    <lineage>
        <taxon>Bacteria</taxon>
        <taxon>Bacillati</taxon>
        <taxon>Actinomycetota</taxon>
        <taxon>Candidatus Aquicultoria</taxon>
        <taxon>Candidatus Aquicultorales</taxon>
        <taxon>Candidatus Aquicultoraceae</taxon>
        <taxon>Candidatus Aquicultor</taxon>
    </lineage>
</organism>
<proteinExistence type="predicted"/>
<dbReference type="EMBL" id="PFNG01000037">
    <property type="protein sequence ID" value="PIZ41920.1"/>
    <property type="molecule type" value="Genomic_DNA"/>
</dbReference>
<dbReference type="InterPro" id="IPR036291">
    <property type="entry name" value="NAD(P)-bd_dom_sf"/>
</dbReference>
<dbReference type="InterPro" id="IPR001509">
    <property type="entry name" value="Epimerase_deHydtase"/>
</dbReference>
<dbReference type="SUPFAM" id="SSF51735">
    <property type="entry name" value="NAD(P)-binding Rossmann-fold domains"/>
    <property type="match status" value="1"/>
</dbReference>
<evidence type="ECO:0000259" key="1">
    <source>
        <dbReference type="Pfam" id="PF01370"/>
    </source>
</evidence>
<dbReference type="PANTHER" id="PTHR48079:SF6">
    <property type="entry name" value="NAD(P)-BINDING DOMAIN-CONTAINING PROTEIN-RELATED"/>
    <property type="match status" value="1"/>
</dbReference>
<dbReference type="Proteomes" id="UP000230956">
    <property type="component" value="Unassembled WGS sequence"/>
</dbReference>
<evidence type="ECO:0000313" key="2">
    <source>
        <dbReference type="EMBL" id="PIZ41920.1"/>
    </source>
</evidence>